<dbReference type="PANTHER" id="PTHR24200:SF15">
    <property type="entry name" value="MICROTUBULE-ASSOCIATED TUMOR SUPPRESSOR CANDIDATE 2-LIKE ISOFORM X1"/>
    <property type="match status" value="1"/>
</dbReference>
<accession>A0A3B5LWP4</accession>
<evidence type="ECO:0000256" key="1">
    <source>
        <dbReference type="ARBA" id="ARBA00023054"/>
    </source>
</evidence>
<dbReference type="GO" id="GO:0008017">
    <property type="term" value="F:microtubule binding"/>
    <property type="evidence" value="ECO:0007669"/>
    <property type="project" value="TreeGrafter"/>
</dbReference>
<reference evidence="3" key="2">
    <citation type="submission" date="2025-09" db="UniProtKB">
        <authorList>
            <consortium name="Ensembl"/>
        </authorList>
    </citation>
    <scope>IDENTIFICATION</scope>
</reference>
<dbReference type="InterPro" id="IPR051293">
    <property type="entry name" value="MTUS1/CCDC69"/>
</dbReference>
<dbReference type="GO" id="GO:0005634">
    <property type="term" value="C:nucleus"/>
    <property type="evidence" value="ECO:0007669"/>
    <property type="project" value="TreeGrafter"/>
</dbReference>
<dbReference type="GeneTree" id="ENSGT00950000183026"/>
<name>A0A3B5LWP4_9TELE</name>
<organism evidence="3 4">
    <name type="scientific">Xiphophorus couchianus</name>
    <name type="common">Monterrey platyfish</name>
    <dbReference type="NCBI Taxonomy" id="32473"/>
    <lineage>
        <taxon>Eukaryota</taxon>
        <taxon>Metazoa</taxon>
        <taxon>Chordata</taxon>
        <taxon>Craniata</taxon>
        <taxon>Vertebrata</taxon>
        <taxon>Euteleostomi</taxon>
        <taxon>Actinopterygii</taxon>
        <taxon>Neopterygii</taxon>
        <taxon>Teleostei</taxon>
        <taxon>Neoteleostei</taxon>
        <taxon>Acanthomorphata</taxon>
        <taxon>Ovalentaria</taxon>
        <taxon>Atherinomorphae</taxon>
        <taxon>Cyprinodontiformes</taxon>
        <taxon>Poeciliidae</taxon>
        <taxon>Poeciliinae</taxon>
        <taxon>Xiphophorus</taxon>
    </lineage>
</organism>
<feature type="coiled-coil region" evidence="2">
    <location>
        <begin position="181"/>
        <end position="275"/>
    </location>
</feature>
<evidence type="ECO:0000313" key="4">
    <source>
        <dbReference type="Proteomes" id="UP000261380"/>
    </source>
</evidence>
<dbReference type="Ensembl" id="ENSXCOT00000016569.1">
    <property type="protein sequence ID" value="ENSXCOP00000016363.1"/>
    <property type="gene ID" value="ENSXCOG00000012360.1"/>
</dbReference>
<dbReference type="PANTHER" id="PTHR24200">
    <property type="entry name" value="TOUCAN, ISOFORM A"/>
    <property type="match status" value="1"/>
</dbReference>
<dbReference type="AlphaFoldDB" id="A0A3B5LWP4"/>
<dbReference type="GO" id="GO:0005737">
    <property type="term" value="C:cytoplasm"/>
    <property type="evidence" value="ECO:0007669"/>
    <property type="project" value="TreeGrafter"/>
</dbReference>
<evidence type="ECO:0008006" key="5">
    <source>
        <dbReference type="Google" id="ProtNLM"/>
    </source>
</evidence>
<dbReference type="STRING" id="32473.ENSXCOP00000016363"/>
<proteinExistence type="predicted"/>
<protein>
    <recommendedName>
        <fullName evidence="5">Microtubule associated scaffold protein 2</fullName>
    </recommendedName>
</protein>
<evidence type="ECO:0000313" key="3">
    <source>
        <dbReference type="Ensembl" id="ENSXCOP00000016363.1"/>
    </source>
</evidence>
<keyword evidence="1 2" id="KW-0175">Coiled coil</keyword>
<reference evidence="3" key="1">
    <citation type="submission" date="2025-08" db="UniProtKB">
        <authorList>
            <consortium name="Ensembl"/>
        </authorList>
    </citation>
    <scope>IDENTIFICATION</scope>
</reference>
<evidence type="ECO:0000256" key="2">
    <source>
        <dbReference type="SAM" id="Coils"/>
    </source>
</evidence>
<sequence length="367" mass="42790">MKSTCKLIVTCCILLQSLATAIKNANFLLIIIFRFFTMSKICSCFLCNLQNKTAEEGQSELSLELKKAREEMTSHSVRWERLQQDKTALEVAFERELQELQVQQEAELAAVEEGLRKCHAAEVEHLKAEHRLEMEELTTQQQEQVTERNQRIGSGLSSHEQQKLLLEEDFQKLRLSLQDQVDTLTFQNQSLKDKAKRFEEALRRSTDEQIIDALAPYQHIEKDLKSLKEVVEMKNQQIHQQEKKISDLEKVAQKNVFLEEKIQVLQQQNEDMKARIEMNLATQLTEENANLHDSVEKESTEKKRLSRNNEELLWLLQTSPLISPRLKLGPTTSPAESDQCFVYKGLRFKNWFVNRSKLPPRVLFECF</sequence>
<dbReference type="Proteomes" id="UP000261380">
    <property type="component" value="Unplaced"/>
</dbReference>
<keyword evidence="4" id="KW-1185">Reference proteome</keyword>